<evidence type="ECO:0000313" key="6">
    <source>
        <dbReference type="EMBL" id="MFC0394260.1"/>
    </source>
</evidence>
<gene>
    <name evidence="6" type="ORF">ACFFJ8_23200</name>
</gene>
<reference evidence="6 7" key="1">
    <citation type="submission" date="2024-09" db="EMBL/GenBank/DDBJ databases">
        <authorList>
            <person name="Sun Q."/>
            <person name="Mori K."/>
        </authorList>
    </citation>
    <scope>NUCLEOTIDE SEQUENCE [LARGE SCALE GENOMIC DNA]</scope>
    <source>
        <strain evidence="6 7">CCM 4839</strain>
    </source>
</reference>
<dbReference type="Pfam" id="PF00005">
    <property type="entry name" value="ABC_tran"/>
    <property type="match status" value="1"/>
</dbReference>
<dbReference type="PANTHER" id="PTHR24220">
    <property type="entry name" value="IMPORT ATP-BINDING PROTEIN"/>
    <property type="match status" value="1"/>
</dbReference>
<evidence type="ECO:0000256" key="3">
    <source>
        <dbReference type="ARBA" id="ARBA00022741"/>
    </source>
</evidence>
<keyword evidence="7" id="KW-1185">Reference proteome</keyword>
<accession>A0ABV6JED6</accession>
<dbReference type="GO" id="GO:0005524">
    <property type="term" value="F:ATP binding"/>
    <property type="evidence" value="ECO:0007669"/>
    <property type="project" value="UniProtKB-KW"/>
</dbReference>
<dbReference type="PROSITE" id="PS00211">
    <property type="entry name" value="ABC_TRANSPORTER_1"/>
    <property type="match status" value="1"/>
</dbReference>
<dbReference type="EMBL" id="JBHLVF010000041">
    <property type="protein sequence ID" value="MFC0394260.1"/>
    <property type="molecule type" value="Genomic_DNA"/>
</dbReference>
<evidence type="ECO:0000256" key="2">
    <source>
        <dbReference type="ARBA" id="ARBA00022448"/>
    </source>
</evidence>
<dbReference type="InterPro" id="IPR003593">
    <property type="entry name" value="AAA+_ATPase"/>
</dbReference>
<dbReference type="InterPro" id="IPR017911">
    <property type="entry name" value="MacB-like_ATP-bd"/>
</dbReference>
<protein>
    <submittedName>
        <fullName evidence="6">ABC transporter ATP-binding protein</fullName>
    </submittedName>
</protein>
<sequence length="215" mass="23398">MKEVSFTYRGNEKKVLNHISADFEDGKVCAIVGESGSGKTTLLSLIAGLTSSSSGVIAYQGKDIKHMNKDRYRSNKIGVIFQSYNLLLADTAAENVMLSIQLGGNKVKGKSQLAYVLLAKVGIDKEKADRKVLKLSGGEQQRVAIARSLSYNPILIIADEPTGKLDEKNEKGIMDIVRNLAHIEGKCVILVTHSASVTEYADVVMEIRNGSLSRR</sequence>
<dbReference type="Gene3D" id="3.40.50.300">
    <property type="entry name" value="P-loop containing nucleotide triphosphate hydrolases"/>
    <property type="match status" value="1"/>
</dbReference>
<dbReference type="Proteomes" id="UP001589818">
    <property type="component" value="Unassembled WGS sequence"/>
</dbReference>
<proteinExistence type="inferred from homology"/>
<dbReference type="RefSeq" id="WP_256554981.1">
    <property type="nucleotide sequence ID" value="NZ_JANHOF010000001.1"/>
</dbReference>
<dbReference type="InterPro" id="IPR015854">
    <property type="entry name" value="ABC_transpr_LolD-like"/>
</dbReference>
<keyword evidence="3" id="KW-0547">Nucleotide-binding</keyword>
<evidence type="ECO:0000313" key="7">
    <source>
        <dbReference type="Proteomes" id="UP001589818"/>
    </source>
</evidence>
<organism evidence="6 7">
    <name type="scientific">Paenibacillus mendelii</name>
    <dbReference type="NCBI Taxonomy" id="206163"/>
    <lineage>
        <taxon>Bacteria</taxon>
        <taxon>Bacillati</taxon>
        <taxon>Bacillota</taxon>
        <taxon>Bacilli</taxon>
        <taxon>Bacillales</taxon>
        <taxon>Paenibacillaceae</taxon>
        <taxon>Paenibacillus</taxon>
    </lineage>
</organism>
<dbReference type="SMART" id="SM00382">
    <property type="entry name" value="AAA"/>
    <property type="match status" value="1"/>
</dbReference>
<dbReference type="CDD" id="cd03255">
    <property type="entry name" value="ABC_MJ0796_LolCDE_FtsE"/>
    <property type="match status" value="1"/>
</dbReference>
<name>A0ABV6JED6_9BACL</name>
<dbReference type="InterPro" id="IPR017871">
    <property type="entry name" value="ABC_transporter-like_CS"/>
</dbReference>
<keyword evidence="2" id="KW-0813">Transport</keyword>
<keyword evidence="4 6" id="KW-0067">ATP-binding</keyword>
<dbReference type="InterPro" id="IPR027417">
    <property type="entry name" value="P-loop_NTPase"/>
</dbReference>
<evidence type="ECO:0000256" key="1">
    <source>
        <dbReference type="ARBA" id="ARBA00005417"/>
    </source>
</evidence>
<dbReference type="SUPFAM" id="SSF52540">
    <property type="entry name" value="P-loop containing nucleoside triphosphate hydrolases"/>
    <property type="match status" value="1"/>
</dbReference>
<dbReference type="PANTHER" id="PTHR24220:SF689">
    <property type="entry name" value="LIPOPROTEIN-RELEASING SYSTEM ATP-BINDING PROTEIN LOLD"/>
    <property type="match status" value="1"/>
</dbReference>
<feature type="domain" description="ABC transporter" evidence="5">
    <location>
        <begin position="1"/>
        <end position="215"/>
    </location>
</feature>
<dbReference type="InterPro" id="IPR003439">
    <property type="entry name" value="ABC_transporter-like_ATP-bd"/>
</dbReference>
<dbReference type="PROSITE" id="PS50893">
    <property type="entry name" value="ABC_TRANSPORTER_2"/>
    <property type="match status" value="1"/>
</dbReference>
<evidence type="ECO:0000259" key="5">
    <source>
        <dbReference type="PROSITE" id="PS50893"/>
    </source>
</evidence>
<comment type="similarity">
    <text evidence="1">Belongs to the ABC transporter superfamily.</text>
</comment>
<evidence type="ECO:0000256" key="4">
    <source>
        <dbReference type="ARBA" id="ARBA00022840"/>
    </source>
</evidence>
<comment type="caution">
    <text evidence="6">The sequence shown here is derived from an EMBL/GenBank/DDBJ whole genome shotgun (WGS) entry which is preliminary data.</text>
</comment>